<dbReference type="Proteomes" id="UP000287651">
    <property type="component" value="Unassembled WGS sequence"/>
</dbReference>
<evidence type="ECO:0000313" key="2">
    <source>
        <dbReference type="Proteomes" id="UP000287651"/>
    </source>
</evidence>
<dbReference type="AlphaFoldDB" id="A0A427B755"/>
<protein>
    <submittedName>
        <fullName evidence="1">Uncharacterized protein</fullName>
    </submittedName>
</protein>
<evidence type="ECO:0000313" key="1">
    <source>
        <dbReference type="EMBL" id="RRT84298.1"/>
    </source>
</evidence>
<dbReference type="EMBL" id="AMZH03000331">
    <property type="protein sequence ID" value="RRT84298.1"/>
    <property type="molecule type" value="Genomic_DNA"/>
</dbReference>
<gene>
    <name evidence="1" type="ORF">B296_00012502</name>
</gene>
<accession>A0A427B755</accession>
<name>A0A427B755_ENSVE</name>
<sequence length="122" mass="13385">MLGQSEVRASGRGSDHAVRTRRKLVEGIRSLSGVRWELVEGIKGLSGVRRKLTEGIRSLMGVRRELARIAPIDVLEDHQGLTKSLSGVVVVTREDVTMVCGCSHSVDVSYYGDCNHRVAVRT</sequence>
<comment type="caution">
    <text evidence="1">The sequence shown here is derived from an EMBL/GenBank/DDBJ whole genome shotgun (WGS) entry which is preliminary data.</text>
</comment>
<reference evidence="1 2" key="1">
    <citation type="journal article" date="2014" name="Agronomy (Basel)">
        <title>A Draft Genome Sequence for Ensete ventricosum, the Drought-Tolerant Tree Against Hunger.</title>
        <authorList>
            <person name="Harrison J."/>
            <person name="Moore K.A."/>
            <person name="Paszkiewicz K."/>
            <person name="Jones T."/>
            <person name="Grant M."/>
            <person name="Ambacheew D."/>
            <person name="Muzemil S."/>
            <person name="Studholme D.J."/>
        </authorList>
    </citation>
    <scope>NUCLEOTIDE SEQUENCE [LARGE SCALE GENOMIC DNA]</scope>
</reference>
<organism evidence="1 2">
    <name type="scientific">Ensete ventricosum</name>
    <name type="common">Abyssinian banana</name>
    <name type="synonym">Musa ensete</name>
    <dbReference type="NCBI Taxonomy" id="4639"/>
    <lineage>
        <taxon>Eukaryota</taxon>
        <taxon>Viridiplantae</taxon>
        <taxon>Streptophyta</taxon>
        <taxon>Embryophyta</taxon>
        <taxon>Tracheophyta</taxon>
        <taxon>Spermatophyta</taxon>
        <taxon>Magnoliopsida</taxon>
        <taxon>Liliopsida</taxon>
        <taxon>Zingiberales</taxon>
        <taxon>Musaceae</taxon>
        <taxon>Ensete</taxon>
    </lineage>
</organism>
<proteinExistence type="predicted"/>